<keyword evidence="2" id="KW-1185">Reference proteome</keyword>
<dbReference type="Proteomes" id="UP001224433">
    <property type="component" value="Chromosome"/>
</dbReference>
<evidence type="ECO:0008006" key="3">
    <source>
        <dbReference type="Google" id="ProtNLM"/>
    </source>
</evidence>
<evidence type="ECO:0000313" key="2">
    <source>
        <dbReference type="Proteomes" id="UP001224433"/>
    </source>
</evidence>
<protein>
    <recommendedName>
        <fullName evidence="3">HEAT repeat domain-containing protein</fullName>
    </recommendedName>
</protein>
<dbReference type="RefSeq" id="WP_236054999.1">
    <property type="nucleotide sequence ID" value="NZ_CP120983.1"/>
</dbReference>
<evidence type="ECO:0000313" key="1">
    <source>
        <dbReference type="EMBL" id="WLQ66617.1"/>
    </source>
</evidence>
<gene>
    <name evidence="1" type="ORF">P8A20_24935</name>
</gene>
<organism evidence="1 2">
    <name type="scientific">Streptomyces glycanivorans</name>
    <dbReference type="NCBI Taxonomy" id="3033808"/>
    <lineage>
        <taxon>Bacteria</taxon>
        <taxon>Bacillati</taxon>
        <taxon>Actinomycetota</taxon>
        <taxon>Actinomycetes</taxon>
        <taxon>Kitasatosporales</taxon>
        <taxon>Streptomycetaceae</taxon>
        <taxon>Streptomyces</taxon>
    </lineage>
</organism>
<dbReference type="EMBL" id="CP120983">
    <property type="protein sequence ID" value="WLQ66617.1"/>
    <property type="molecule type" value="Genomic_DNA"/>
</dbReference>
<reference evidence="1 2" key="1">
    <citation type="submission" date="2023-03" db="EMBL/GenBank/DDBJ databases">
        <title>Isolation and description of six Streptomyces strains from soil environments, able to metabolize different microbial glucans.</title>
        <authorList>
            <person name="Widen T."/>
            <person name="Larsbrink J."/>
        </authorList>
    </citation>
    <scope>NUCLEOTIDE SEQUENCE [LARGE SCALE GENOMIC DNA]</scope>
    <source>
        <strain evidence="1 2">Alt3</strain>
    </source>
</reference>
<accession>A0ABY9JFY4</accession>
<name>A0ABY9JFY4_9ACTN</name>
<sequence>MIASDVGDTEAARTWCRQHAAVYLGATPLEAADAIRALEPVVNLVRLQLRTGNADAGHQQLESLFNSVAADRSARIDGVTVPASLVSTAQDRREVTTWLWAVVLADGTRSLTSAGRWGEALSHVQRHRGLGRRMLDGRQVAVIAALLSGETTHVKYLLANTEPGDIWEAAVTDCLTVLCLRSSDLGWRRPLHNLVDTYLALPEPEGLTSFRSRLGLAVLDLVSSPEDSAARKIVTDLCRRAARAEDGYAARDALSHPWTRELATDDERKQCLRLLSSCALRAGQLPAREGVQLTEAVRQGDRTIRARVGQATASEAI</sequence>
<proteinExistence type="predicted"/>